<keyword evidence="5" id="KW-1185">Reference proteome</keyword>
<dbReference type="InterPro" id="IPR036095">
    <property type="entry name" value="PTS_EIIB-like_sf"/>
</dbReference>
<dbReference type="PROSITE" id="PS51099">
    <property type="entry name" value="PTS_EIIB_TYPE_2"/>
    <property type="match status" value="1"/>
</dbReference>
<feature type="domain" description="PTS EIIB type-2" evidence="3">
    <location>
        <begin position="23"/>
        <end position="117"/>
    </location>
</feature>
<organism evidence="4 5">
    <name type="scientific">Faecalicatena acetigenes</name>
    <dbReference type="NCBI Taxonomy" id="2981790"/>
    <lineage>
        <taxon>Bacteria</taxon>
        <taxon>Bacillati</taxon>
        <taxon>Bacillota</taxon>
        <taxon>Clostridia</taxon>
        <taxon>Lachnospirales</taxon>
        <taxon>Lachnospiraceae</taxon>
        <taxon>Faecalicatena</taxon>
    </lineage>
</organism>
<sequence>MLFKKKNKEDHQEKTRRGEGKTVRVLSVCGSGTVSSTMIAVKMQERFEELGYNFEAMEVNPGGVKTALMSGNYDFIAYTSPVEEEVDIPMINAVNFMTGFAEEEFMEEALKVLEELGK</sequence>
<name>A0ABT2T7A3_9FIRM</name>
<evidence type="ECO:0000256" key="1">
    <source>
        <dbReference type="ARBA" id="ARBA00022679"/>
    </source>
</evidence>
<dbReference type="EMBL" id="JAOQJX010000001">
    <property type="protein sequence ID" value="MCU6746107.1"/>
    <property type="molecule type" value="Genomic_DNA"/>
</dbReference>
<dbReference type="Gene3D" id="3.40.50.2300">
    <property type="match status" value="1"/>
</dbReference>
<evidence type="ECO:0000259" key="3">
    <source>
        <dbReference type="PROSITE" id="PS51099"/>
    </source>
</evidence>
<comment type="caution">
    <text evidence="4">The sequence shown here is derived from an EMBL/GenBank/DDBJ whole genome shotgun (WGS) entry which is preliminary data.</text>
</comment>
<accession>A0ABT2T7A3</accession>
<protein>
    <submittedName>
        <fullName evidence="4">PTS fructose transporter subunit IIB</fullName>
    </submittedName>
</protein>
<evidence type="ECO:0000256" key="2">
    <source>
        <dbReference type="SAM" id="MobiDB-lite"/>
    </source>
</evidence>
<proteinExistence type="predicted"/>
<reference evidence="4 5" key="1">
    <citation type="journal article" date="2021" name="ISME Commun">
        <title>Automated analysis of genomic sequences facilitates high-throughput and comprehensive description of bacteria.</title>
        <authorList>
            <person name="Hitch T.C.A."/>
        </authorList>
    </citation>
    <scope>NUCLEOTIDE SEQUENCE [LARGE SCALE GENOMIC DNA]</scope>
    <source>
        <strain evidence="4 5">H2_18</strain>
    </source>
</reference>
<dbReference type="Pfam" id="PF02302">
    <property type="entry name" value="PTS_IIB"/>
    <property type="match status" value="1"/>
</dbReference>
<feature type="compositionally biased region" description="Basic and acidic residues" evidence="2">
    <location>
        <begin position="7"/>
        <end position="20"/>
    </location>
</feature>
<dbReference type="SUPFAM" id="SSF52794">
    <property type="entry name" value="PTS system IIB component-like"/>
    <property type="match status" value="1"/>
</dbReference>
<keyword evidence="1" id="KW-0808">Transferase</keyword>
<dbReference type="Proteomes" id="UP001652394">
    <property type="component" value="Unassembled WGS sequence"/>
</dbReference>
<feature type="region of interest" description="Disordered" evidence="2">
    <location>
        <begin position="1"/>
        <end position="20"/>
    </location>
</feature>
<gene>
    <name evidence="4" type="ORF">OCV51_00275</name>
</gene>
<evidence type="ECO:0000313" key="4">
    <source>
        <dbReference type="EMBL" id="MCU6746107.1"/>
    </source>
</evidence>
<dbReference type="RefSeq" id="WP_082667488.1">
    <property type="nucleotide sequence ID" value="NZ_JAOQJX010000001.1"/>
</dbReference>
<dbReference type="InterPro" id="IPR013011">
    <property type="entry name" value="PTS_EIIB_2"/>
</dbReference>
<evidence type="ECO:0000313" key="5">
    <source>
        <dbReference type="Proteomes" id="UP001652394"/>
    </source>
</evidence>
<dbReference type="InterPro" id="IPR003501">
    <property type="entry name" value="PTS_EIIB_2/3"/>
</dbReference>